<dbReference type="PROSITE" id="PS51154">
    <property type="entry name" value="MACRO"/>
    <property type="match status" value="1"/>
</dbReference>
<evidence type="ECO:0000313" key="3">
    <source>
        <dbReference type="EnsemblMetazoa" id="PHUM441250-PA"/>
    </source>
</evidence>
<accession>E0VU06</accession>
<feature type="domain" description="Macro" evidence="1">
    <location>
        <begin position="41"/>
        <end position="222"/>
    </location>
</feature>
<dbReference type="RefSeq" id="XP_002429600.1">
    <property type="nucleotide sequence ID" value="XM_002429555.1"/>
</dbReference>
<evidence type="ECO:0000313" key="2">
    <source>
        <dbReference type="EMBL" id="EEB16862.1"/>
    </source>
</evidence>
<dbReference type="KEGG" id="phu:Phum_PHUM441250"/>
<gene>
    <name evidence="3" type="primary">8230893</name>
    <name evidence="2" type="ORF">Phum_PHUM441250</name>
</gene>
<reference evidence="3" key="3">
    <citation type="submission" date="2021-02" db="UniProtKB">
        <authorList>
            <consortium name="EnsemblMetazoa"/>
        </authorList>
    </citation>
    <scope>IDENTIFICATION</scope>
    <source>
        <strain evidence="3">USDA</strain>
    </source>
</reference>
<dbReference type="GeneID" id="8230893"/>
<evidence type="ECO:0000259" key="1">
    <source>
        <dbReference type="PROSITE" id="PS51154"/>
    </source>
</evidence>
<dbReference type="OrthoDB" id="365077at2759"/>
<dbReference type="InterPro" id="IPR035793">
    <property type="entry name" value="Macro_GDAP2"/>
</dbReference>
<keyword evidence="4" id="KW-1185">Reference proteome</keyword>
<dbReference type="CTD" id="8230893"/>
<dbReference type="SUPFAM" id="SSF52949">
    <property type="entry name" value="Macro domain-like"/>
    <property type="match status" value="1"/>
</dbReference>
<dbReference type="Proteomes" id="UP000009046">
    <property type="component" value="Unassembled WGS sequence"/>
</dbReference>
<protein>
    <submittedName>
        <fullName evidence="2 3">Protein LRP16, putative</fullName>
    </submittedName>
</protein>
<dbReference type="InterPro" id="IPR043472">
    <property type="entry name" value="Macro_dom-like"/>
</dbReference>
<dbReference type="PANTHER" id="PTHR11106">
    <property type="entry name" value="GANGLIOSIDE INDUCED DIFFERENTIATION ASSOCIATED PROTEIN 2-RELATED"/>
    <property type="match status" value="1"/>
</dbReference>
<reference evidence="2" key="2">
    <citation type="submission" date="2007-04" db="EMBL/GenBank/DDBJ databases">
        <title>The genome of the human body louse.</title>
        <authorList>
            <consortium name="The Human Body Louse Genome Consortium"/>
            <person name="Kirkness E."/>
            <person name="Walenz B."/>
            <person name="Hass B."/>
            <person name="Bruggner R."/>
            <person name="Strausberg R."/>
        </authorList>
    </citation>
    <scope>NUCLEOTIDE SEQUENCE</scope>
    <source>
        <strain evidence="2">USDA</strain>
    </source>
</reference>
<dbReference type="STRING" id="121224.E0VU06"/>
<evidence type="ECO:0000313" key="4">
    <source>
        <dbReference type="Proteomes" id="UP000009046"/>
    </source>
</evidence>
<dbReference type="Gene3D" id="3.40.220.10">
    <property type="entry name" value="Leucine Aminopeptidase, subunit E, domain 1"/>
    <property type="match status" value="1"/>
</dbReference>
<dbReference type="eggNOG" id="KOG2633">
    <property type="taxonomic scope" value="Eukaryota"/>
</dbReference>
<name>E0VU06_PEDHC</name>
<dbReference type="InterPro" id="IPR002589">
    <property type="entry name" value="Macro_dom"/>
</dbReference>
<dbReference type="Pfam" id="PF01661">
    <property type="entry name" value="Macro"/>
    <property type="match status" value="1"/>
</dbReference>
<dbReference type="CDD" id="cd02905">
    <property type="entry name" value="Macro_GDAP2-like"/>
    <property type="match status" value="1"/>
</dbReference>
<dbReference type="AlphaFoldDB" id="E0VU06"/>
<dbReference type="FunCoup" id="E0VU06">
    <property type="interactions" value="1367"/>
</dbReference>
<dbReference type="EMBL" id="DS235777">
    <property type="protein sequence ID" value="EEB16862.1"/>
    <property type="molecule type" value="Genomic_DNA"/>
</dbReference>
<reference evidence="2" key="1">
    <citation type="submission" date="2007-04" db="EMBL/GenBank/DDBJ databases">
        <title>Annotation of Pediculus humanus corporis strain USDA.</title>
        <authorList>
            <person name="Kirkness E."/>
            <person name="Hannick L."/>
            <person name="Hass B."/>
            <person name="Bruggner R."/>
            <person name="Lawson D."/>
            <person name="Bidwell S."/>
            <person name="Joardar V."/>
            <person name="Caler E."/>
            <person name="Walenz B."/>
            <person name="Inman J."/>
            <person name="Schobel S."/>
            <person name="Galinsky K."/>
            <person name="Amedeo P."/>
            <person name="Strausberg R."/>
        </authorList>
    </citation>
    <scope>NUCLEOTIDE SEQUENCE</scope>
    <source>
        <strain evidence="2">USDA</strain>
    </source>
</reference>
<dbReference type="HOGENOM" id="CLU_067427_0_0_1"/>
<dbReference type="OMA" id="YRTEIVI"/>
<dbReference type="SMART" id="SM00506">
    <property type="entry name" value="A1pp"/>
    <property type="match status" value="1"/>
</dbReference>
<dbReference type="VEuPathDB" id="VectorBase:PHUM441250"/>
<sequence length="321" mass="36480">MSNGTDFNNIVDVSCLQRWGSTPAWRLTDYSIAGQSPRHKESPFPFDPKLNDKICLWEGDISSLSVDGIVHSTNETLSDQNPISDKIHWRAGPDLREDIRLEIKECRTGEVRVSQGHGLPSRLIIHTVGPKYNTKYHTAAENTLHGCYRNVLQKAQELRLSTIGLSVINSVRRNYPPNEGAHIALRTVRRFLEKYPNAFDTLVFVVDSSDFGIYEVILPLYFPRSEAEENKARWQLPTDIGGSDGEPLYPDRQIRIIDNPQHAFGNEELNIFQTDDCCLNIGEHAFSQMQGDLDQQRLLGERPCNDPVTDILIKEMQHKGR</sequence>
<dbReference type="EMBL" id="AAZO01005385">
    <property type="status" value="NOT_ANNOTATED_CDS"/>
    <property type="molecule type" value="Genomic_DNA"/>
</dbReference>
<dbReference type="InParanoid" id="E0VU06"/>
<organism>
    <name type="scientific">Pediculus humanus subsp. corporis</name>
    <name type="common">Body louse</name>
    <dbReference type="NCBI Taxonomy" id="121224"/>
    <lineage>
        <taxon>Eukaryota</taxon>
        <taxon>Metazoa</taxon>
        <taxon>Ecdysozoa</taxon>
        <taxon>Arthropoda</taxon>
        <taxon>Hexapoda</taxon>
        <taxon>Insecta</taxon>
        <taxon>Pterygota</taxon>
        <taxon>Neoptera</taxon>
        <taxon>Paraneoptera</taxon>
        <taxon>Psocodea</taxon>
        <taxon>Troctomorpha</taxon>
        <taxon>Phthiraptera</taxon>
        <taxon>Anoplura</taxon>
        <taxon>Pediculidae</taxon>
        <taxon>Pediculus</taxon>
    </lineage>
</organism>
<proteinExistence type="predicted"/>
<dbReference type="PANTHER" id="PTHR11106:SF72">
    <property type="entry name" value="GANGLIOSIDE-INDUCED DIFFERENTIATION-ASSOCIATED PROTEIN 2"/>
    <property type="match status" value="1"/>
</dbReference>
<dbReference type="EnsemblMetazoa" id="PHUM441250-RA">
    <property type="protein sequence ID" value="PHUM441250-PA"/>
    <property type="gene ID" value="PHUM441250"/>
</dbReference>